<organism evidence="1">
    <name type="scientific">Ackermannviridae sp</name>
    <dbReference type="NCBI Taxonomy" id="2831612"/>
    <lineage>
        <taxon>Viruses</taxon>
        <taxon>Duplodnaviria</taxon>
        <taxon>Heunggongvirae</taxon>
        <taxon>Uroviricota</taxon>
        <taxon>Caudoviricetes</taxon>
        <taxon>Pantevenvirales</taxon>
        <taxon>Ackermannviridae</taxon>
    </lineage>
</organism>
<accession>A0A8S5VTW1</accession>
<dbReference type="EMBL" id="BK035393">
    <property type="protein sequence ID" value="DAG97921.1"/>
    <property type="molecule type" value="Genomic_DNA"/>
</dbReference>
<sequence length="268" mass="29701">MSNRSEIIHRDLFGELKEMMSCSHLGEIVSLEGTDKDPGRVKIRVFGVFDSKDLGSIPDEDLPYAYPIETLSFGSKSGAGAYSAPKVGSIVRVVFKDDIYHPRYFSIEWLDEELRQEIKNDPENFHSLLFDTDEKMKIFYSKKKGMMIDYNESNVNIKPDGSIVITHRGGSAVIELRGDDIDIVSKNQINISSENSVTVNSQKIHDNGSEYMAGANPSYKMVNGEPLMILLKGLAQIIGTKLPIDPSASTLVQSMEQSVLSATCKVSP</sequence>
<name>A0A8S5VTW1_9CAUD</name>
<proteinExistence type="predicted"/>
<dbReference type="SUPFAM" id="SSF69255">
    <property type="entry name" value="gp5 N-terminal domain-like"/>
    <property type="match status" value="1"/>
</dbReference>
<reference evidence="1" key="1">
    <citation type="journal article" date="2021" name="Proc. Natl. Acad. Sci. U.S.A.">
        <title>A Catalog of Tens of Thousands of Viruses from Human Metagenomes Reveals Hidden Associations with Chronic Diseases.</title>
        <authorList>
            <person name="Tisza M.J."/>
            <person name="Buck C.B."/>
        </authorList>
    </citation>
    <scope>NUCLEOTIDE SEQUENCE</scope>
    <source>
        <strain evidence="1">CtASH1</strain>
    </source>
</reference>
<evidence type="ECO:0000313" key="1">
    <source>
        <dbReference type="EMBL" id="DAG97921.1"/>
    </source>
</evidence>
<protein>
    <submittedName>
        <fullName evidence="1">Baseplate wedge protein</fullName>
    </submittedName>
</protein>
<dbReference type="Gene3D" id="2.40.50.260">
    <property type="entry name" value="Nucleic acid-binding protein domain"/>
    <property type="match status" value="1"/>
</dbReference>